<evidence type="ECO:0000313" key="1">
    <source>
        <dbReference type="EMBL" id="KAK9946961.1"/>
    </source>
</evidence>
<accession>A0AAW1YFN0</accession>
<name>A0AAW1YFN0_RUBAR</name>
<sequence length="68" mass="8031">MAIRKPNRLTQTAVLKQILKRAPAWEKSSNTMTNRDTLWMFQRDILWFMLEKTEPEEAFQSLTSMLSA</sequence>
<proteinExistence type="predicted"/>
<dbReference type="Proteomes" id="UP001457282">
    <property type="component" value="Unassembled WGS sequence"/>
</dbReference>
<protein>
    <submittedName>
        <fullName evidence="1">Uncharacterized protein</fullName>
    </submittedName>
</protein>
<dbReference type="AlphaFoldDB" id="A0AAW1YFN0"/>
<organism evidence="1 2">
    <name type="scientific">Rubus argutus</name>
    <name type="common">Southern blackberry</name>
    <dbReference type="NCBI Taxonomy" id="59490"/>
    <lineage>
        <taxon>Eukaryota</taxon>
        <taxon>Viridiplantae</taxon>
        <taxon>Streptophyta</taxon>
        <taxon>Embryophyta</taxon>
        <taxon>Tracheophyta</taxon>
        <taxon>Spermatophyta</taxon>
        <taxon>Magnoliopsida</taxon>
        <taxon>eudicotyledons</taxon>
        <taxon>Gunneridae</taxon>
        <taxon>Pentapetalae</taxon>
        <taxon>rosids</taxon>
        <taxon>fabids</taxon>
        <taxon>Rosales</taxon>
        <taxon>Rosaceae</taxon>
        <taxon>Rosoideae</taxon>
        <taxon>Rosoideae incertae sedis</taxon>
        <taxon>Rubus</taxon>
    </lineage>
</organism>
<gene>
    <name evidence="1" type="ORF">M0R45_012398</name>
</gene>
<dbReference type="EMBL" id="JBEDUW010000002">
    <property type="protein sequence ID" value="KAK9946961.1"/>
    <property type="molecule type" value="Genomic_DNA"/>
</dbReference>
<keyword evidence="2" id="KW-1185">Reference proteome</keyword>
<evidence type="ECO:0000313" key="2">
    <source>
        <dbReference type="Proteomes" id="UP001457282"/>
    </source>
</evidence>
<comment type="caution">
    <text evidence="1">The sequence shown here is derived from an EMBL/GenBank/DDBJ whole genome shotgun (WGS) entry which is preliminary data.</text>
</comment>
<reference evidence="1 2" key="1">
    <citation type="journal article" date="2023" name="G3 (Bethesda)">
        <title>A chromosome-length genome assembly and annotation of blackberry (Rubus argutus, cv. 'Hillquist').</title>
        <authorList>
            <person name="Bruna T."/>
            <person name="Aryal R."/>
            <person name="Dudchenko O."/>
            <person name="Sargent D.J."/>
            <person name="Mead D."/>
            <person name="Buti M."/>
            <person name="Cavallini A."/>
            <person name="Hytonen T."/>
            <person name="Andres J."/>
            <person name="Pham M."/>
            <person name="Weisz D."/>
            <person name="Mascagni F."/>
            <person name="Usai G."/>
            <person name="Natali L."/>
            <person name="Bassil N."/>
            <person name="Fernandez G.E."/>
            <person name="Lomsadze A."/>
            <person name="Armour M."/>
            <person name="Olukolu B."/>
            <person name="Poorten T."/>
            <person name="Britton C."/>
            <person name="Davik J."/>
            <person name="Ashrafi H."/>
            <person name="Aiden E.L."/>
            <person name="Borodovsky M."/>
            <person name="Worthington M."/>
        </authorList>
    </citation>
    <scope>NUCLEOTIDE SEQUENCE [LARGE SCALE GENOMIC DNA]</scope>
    <source>
        <strain evidence="1">PI 553951</strain>
    </source>
</reference>